<dbReference type="Pfam" id="PF00400">
    <property type="entry name" value="WD40"/>
    <property type="match status" value="7"/>
</dbReference>
<evidence type="ECO:0000256" key="4">
    <source>
        <dbReference type="ARBA" id="ARBA00022741"/>
    </source>
</evidence>
<gene>
    <name evidence="12" type="ORF">HFQ381_LOCUS5776</name>
    <name evidence="13" type="ORF">TOA249_LOCUS9796</name>
</gene>
<dbReference type="InterPro" id="IPR020472">
    <property type="entry name" value="WD40_PAC1"/>
</dbReference>
<dbReference type="Proteomes" id="UP000663838">
    <property type="component" value="Unassembled WGS sequence"/>
</dbReference>
<proteinExistence type="predicted"/>
<dbReference type="PRINTS" id="PR00449">
    <property type="entry name" value="RASTRNSFRMNG"/>
</dbReference>
<dbReference type="GO" id="GO:0032486">
    <property type="term" value="P:Rap protein signal transduction"/>
    <property type="evidence" value="ECO:0007669"/>
    <property type="project" value="InterPro"/>
</dbReference>
<feature type="repeat" description="WD" evidence="9">
    <location>
        <begin position="234"/>
        <end position="273"/>
    </location>
</feature>
<accession>A0A819Z9Z5</accession>
<keyword evidence="5" id="KW-0833">Ubl conjugation pathway</keyword>
<feature type="repeat" description="WD" evidence="9">
    <location>
        <begin position="490"/>
        <end position="523"/>
    </location>
</feature>
<dbReference type="PROSITE" id="PS50294">
    <property type="entry name" value="WD_REPEATS_REGION"/>
    <property type="match status" value="7"/>
</dbReference>
<feature type="compositionally biased region" description="Polar residues" evidence="10">
    <location>
        <begin position="713"/>
        <end position="727"/>
    </location>
</feature>
<evidence type="ECO:0000256" key="1">
    <source>
        <dbReference type="ARBA" id="ARBA00011984"/>
    </source>
</evidence>
<dbReference type="InterPro" id="IPR001806">
    <property type="entry name" value="Small_GTPase"/>
</dbReference>
<dbReference type="CDD" id="cd04175">
    <property type="entry name" value="Rap1"/>
    <property type="match status" value="1"/>
</dbReference>
<dbReference type="Gene3D" id="3.40.50.300">
    <property type="entry name" value="P-loop containing nucleotide triphosphate hydrolases"/>
    <property type="match status" value="1"/>
</dbReference>
<dbReference type="PROSITE" id="PS51420">
    <property type="entry name" value="RHO"/>
    <property type="match status" value="1"/>
</dbReference>
<dbReference type="Gene3D" id="2.130.10.10">
    <property type="entry name" value="YVTN repeat-like/Quinoprotein amine dehydrogenase"/>
    <property type="match status" value="3"/>
</dbReference>
<evidence type="ECO:0000313" key="12">
    <source>
        <dbReference type="EMBL" id="CAF4173744.1"/>
    </source>
</evidence>
<feature type="repeat" description="WD" evidence="9">
    <location>
        <begin position="274"/>
        <end position="309"/>
    </location>
</feature>
<keyword evidence="6" id="KW-0378">Hydrolase</keyword>
<dbReference type="PANTHER" id="PTHR19872">
    <property type="entry name" value="UBIQUITIN LIGASE SPECIFICITY FACTOR/HREP PROTEIN"/>
    <property type="match status" value="1"/>
</dbReference>
<dbReference type="GO" id="GO:0005525">
    <property type="term" value="F:GTP binding"/>
    <property type="evidence" value="ECO:0007669"/>
    <property type="project" value="UniProtKB-KW"/>
</dbReference>
<dbReference type="SMART" id="SM00175">
    <property type="entry name" value="RAB"/>
    <property type="match status" value="1"/>
</dbReference>
<evidence type="ECO:0000256" key="5">
    <source>
        <dbReference type="ARBA" id="ARBA00022786"/>
    </source>
</evidence>
<dbReference type="PRINTS" id="PR00320">
    <property type="entry name" value="GPROTEINBRPT"/>
</dbReference>
<protein>
    <recommendedName>
        <fullName evidence="1">small monomeric GTPase</fullName>
        <ecNumber evidence="1">3.6.5.2</ecNumber>
    </recommendedName>
</protein>
<evidence type="ECO:0000256" key="10">
    <source>
        <dbReference type="SAM" id="MobiDB-lite"/>
    </source>
</evidence>
<dbReference type="SMART" id="SM00174">
    <property type="entry name" value="RHO"/>
    <property type="match status" value="1"/>
</dbReference>
<evidence type="ECO:0000256" key="3">
    <source>
        <dbReference type="ARBA" id="ARBA00022737"/>
    </source>
</evidence>
<dbReference type="AlphaFoldDB" id="A0A819Z9Z5"/>
<dbReference type="InterPro" id="IPR027417">
    <property type="entry name" value="P-loop_NTPase"/>
</dbReference>
<dbReference type="FunFam" id="3.40.50.300:FF:000182">
    <property type="entry name" value="ras-related protein Rap-1b"/>
    <property type="match status" value="1"/>
</dbReference>
<evidence type="ECO:0000256" key="9">
    <source>
        <dbReference type="PROSITE-ProRule" id="PRU00221"/>
    </source>
</evidence>
<dbReference type="NCBIfam" id="TIGR00231">
    <property type="entry name" value="small_GTP"/>
    <property type="match status" value="1"/>
</dbReference>
<name>A0A819Z9Z5_9BILA</name>
<reference evidence="12" key="1">
    <citation type="submission" date="2021-02" db="EMBL/GenBank/DDBJ databases">
        <authorList>
            <person name="Nowell W R."/>
        </authorList>
    </citation>
    <scope>NUCLEOTIDE SEQUENCE</scope>
</reference>
<dbReference type="PANTHER" id="PTHR19872:SF9">
    <property type="entry name" value="UBIQUITIN-BINDING SDF UBIQUITIN LIGASE COMPLEX SUBUNIT"/>
    <property type="match status" value="1"/>
</dbReference>
<comment type="caution">
    <text evidence="12">The sequence shown here is derived from an EMBL/GenBank/DDBJ whole genome shotgun (WGS) entry which is preliminary data.</text>
</comment>
<keyword evidence="3" id="KW-0677">Repeat</keyword>
<dbReference type="Gene3D" id="1.20.1280.50">
    <property type="match status" value="1"/>
</dbReference>
<feature type="domain" description="F-box" evidence="11">
    <location>
        <begin position="134"/>
        <end position="180"/>
    </location>
</feature>
<dbReference type="InterPro" id="IPR038851">
    <property type="entry name" value="Rap1"/>
</dbReference>
<feature type="repeat" description="WD" evidence="9">
    <location>
        <begin position="323"/>
        <end position="362"/>
    </location>
</feature>
<evidence type="ECO:0000313" key="13">
    <source>
        <dbReference type="EMBL" id="CAF4588902.1"/>
    </source>
</evidence>
<dbReference type="InterPro" id="IPR036322">
    <property type="entry name" value="WD40_repeat_dom_sf"/>
</dbReference>
<dbReference type="SUPFAM" id="SSF50978">
    <property type="entry name" value="WD40 repeat-like"/>
    <property type="match status" value="1"/>
</dbReference>
<dbReference type="Pfam" id="PF12937">
    <property type="entry name" value="F-box-like"/>
    <property type="match status" value="1"/>
</dbReference>
<keyword evidence="2 9" id="KW-0853">WD repeat</keyword>
<dbReference type="PROSITE" id="PS51421">
    <property type="entry name" value="RAS"/>
    <property type="match status" value="1"/>
</dbReference>
<dbReference type="CDD" id="cd00200">
    <property type="entry name" value="WD40"/>
    <property type="match status" value="1"/>
</dbReference>
<feature type="repeat" description="WD" evidence="9">
    <location>
        <begin position="450"/>
        <end position="489"/>
    </location>
</feature>
<dbReference type="SMART" id="SM00256">
    <property type="entry name" value="FBOX"/>
    <property type="match status" value="1"/>
</dbReference>
<dbReference type="InterPro" id="IPR051075">
    <property type="entry name" value="SCF_subunit_WD-repeat"/>
</dbReference>
<evidence type="ECO:0000259" key="11">
    <source>
        <dbReference type="PROSITE" id="PS50181"/>
    </source>
</evidence>
<dbReference type="EC" id="3.6.5.2" evidence="1"/>
<dbReference type="SUPFAM" id="SSF52540">
    <property type="entry name" value="P-loop containing nucleoside triphosphate hydrolases"/>
    <property type="match status" value="1"/>
</dbReference>
<dbReference type="InterPro" id="IPR036047">
    <property type="entry name" value="F-box-like_dom_sf"/>
</dbReference>
<feature type="region of interest" description="Disordered" evidence="10">
    <location>
        <begin position="700"/>
        <end position="731"/>
    </location>
</feature>
<dbReference type="Proteomes" id="UP000663851">
    <property type="component" value="Unassembled WGS sequence"/>
</dbReference>
<dbReference type="EMBL" id="CAJOBS010000493">
    <property type="protein sequence ID" value="CAF4588902.1"/>
    <property type="molecule type" value="Genomic_DNA"/>
</dbReference>
<sequence length="752" mass="85512">MRASLSKSDNALSSNTNVINSRFKRHHSIDDDYPVISSSLSNDEKKIHVHFHPDLISSDHRVPLLNDSQQQITFQKSSFSSELVRVVEWFHQLDSRQKEVLLRELISSCSGSQWHLLSLLTADNWHRNCPIDCSDPLAQLPFDVSFHILSLLDPISLTRCSHVNKLWYYLCSHPELWRKLATQKKWSFSSAILDQQQIESHTNEQDKPQWKQIFIERYRLRSRWLSGRCEVKTFHGHIEGVSCVQFDSQTIISGCTDGTIKVWDMNTTNEIITLVGHSRSVRCLYVDGTNEVRLVSGSNDHSIKVWSISINQTWSKCACKLTLLGHTDTVRCLVVRDDICVSGSHDNSVKVWNLTNGLCLRTLVDHTDKVLCVQFNWDFIVSGSTDKTIKIWRYLDGICLRTLSAHNGSVTCLYFDQQQDLIVSGSLDYDIRFWHLSTGECCQKLDWISKEGHRGVIRTLKADSWRVVSGADDKTIKVWDIRTGVRLCTLKNHTDGVTCLSFNDYLIVSGSFDGSVKLWNFRSFLLLIFLKNMREYKIVVLGSGGVGKSALTVQFVQGLFVEKYDPTIEDSYRKQVEVDGQQCMLEILDTAGTEQFTAMRDLYMKNGQGFVLVYSITAQSTYNDLVDLRDTILKVKDTTDVPMVLVGNKCDLEDERVVGKEVGQTLARNWGSTFLETSAKQKINVNEIFFDLVRQINKRTPVNKDKKNKGKNSGQMANTHTSSSSGKTGFDSLQADQAANNQRDQQHCCVLL</sequence>
<dbReference type="SMART" id="SM00320">
    <property type="entry name" value="WD40"/>
    <property type="match status" value="7"/>
</dbReference>
<evidence type="ECO:0000256" key="6">
    <source>
        <dbReference type="ARBA" id="ARBA00022801"/>
    </source>
</evidence>
<dbReference type="InterPro" id="IPR001680">
    <property type="entry name" value="WD40_rpt"/>
</dbReference>
<dbReference type="PROSITE" id="PS51419">
    <property type="entry name" value="RAB"/>
    <property type="match status" value="1"/>
</dbReference>
<feature type="repeat" description="WD" evidence="9">
    <location>
        <begin position="403"/>
        <end position="444"/>
    </location>
</feature>
<dbReference type="InterPro" id="IPR015943">
    <property type="entry name" value="WD40/YVTN_repeat-like_dom_sf"/>
</dbReference>
<evidence type="ECO:0000256" key="7">
    <source>
        <dbReference type="ARBA" id="ARBA00023134"/>
    </source>
</evidence>
<dbReference type="SUPFAM" id="SSF81383">
    <property type="entry name" value="F-box domain"/>
    <property type="match status" value="1"/>
</dbReference>
<dbReference type="SMART" id="SM00176">
    <property type="entry name" value="RAN"/>
    <property type="match status" value="1"/>
</dbReference>
<dbReference type="PROSITE" id="PS00678">
    <property type="entry name" value="WD_REPEATS_1"/>
    <property type="match status" value="4"/>
</dbReference>
<comment type="catalytic activity">
    <reaction evidence="8">
        <text>GTP + H2O = GDP + phosphate + H(+)</text>
        <dbReference type="Rhea" id="RHEA:19669"/>
        <dbReference type="ChEBI" id="CHEBI:15377"/>
        <dbReference type="ChEBI" id="CHEBI:15378"/>
        <dbReference type="ChEBI" id="CHEBI:37565"/>
        <dbReference type="ChEBI" id="CHEBI:43474"/>
        <dbReference type="ChEBI" id="CHEBI:58189"/>
        <dbReference type="EC" id="3.6.5.2"/>
    </reaction>
</comment>
<dbReference type="Pfam" id="PF00071">
    <property type="entry name" value="Ras"/>
    <property type="match status" value="1"/>
</dbReference>
<feature type="repeat" description="WD" evidence="9">
    <location>
        <begin position="363"/>
        <end position="402"/>
    </location>
</feature>
<evidence type="ECO:0000256" key="2">
    <source>
        <dbReference type="ARBA" id="ARBA00022574"/>
    </source>
</evidence>
<dbReference type="InterPro" id="IPR019775">
    <property type="entry name" value="WD40_repeat_CS"/>
</dbReference>
<organism evidence="12 14">
    <name type="scientific">Rotaria socialis</name>
    <dbReference type="NCBI Taxonomy" id="392032"/>
    <lineage>
        <taxon>Eukaryota</taxon>
        <taxon>Metazoa</taxon>
        <taxon>Spiralia</taxon>
        <taxon>Gnathifera</taxon>
        <taxon>Rotifera</taxon>
        <taxon>Eurotatoria</taxon>
        <taxon>Bdelloidea</taxon>
        <taxon>Philodinida</taxon>
        <taxon>Philodinidae</taxon>
        <taxon>Rotaria</taxon>
    </lineage>
</organism>
<dbReference type="GO" id="GO:0003925">
    <property type="term" value="F:G protein activity"/>
    <property type="evidence" value="ECO:0007669"/>
    <property type="project" value="UniProtKB-EC"/>
</dbReference>
<dbReference type="PROSITE" id="PS50082">
    <property type="entry name" value="WD_REPEATS_2"/>
    <property type="match status" value="7"/>
</dbReference>
<dbReference type="PROSITE" id="PS50181">
    <property type="entry name" value="FBOX"/>
    <property type="match status" value="1"/>
</dbReference>
<keyword evidence="4" id="KW-0547">Nucleotide-binding</keyword>
<dbReference type="InterPro" id="IPR005225">
    <property type="entry name" value="Small_GTP-bd"/>
</dbReference>
<dbReference type="InterPro" id="IPR001810">
    <property type="entry name" value="F-box_dom"/>
</dbReference>
<evidence type="ECO:0000313" key="14">
    <source>
        <dbReference type="Proteomes" id="UP000663851"/>
    </source>
</evidence>
<evidence type="ECO:0000256" key="8">
    <source>
        <dbReference type="ARBA" id="ARBA00048098"/>
    </source>
</evidence>
<keyword evidence="7" id="KW-0342">GTP-binding</keyword>
<dbReference type="EMBL" id="CAJOBO010000247">
    <property type="protein sequence ID" value="CAF4173744.1"/>
    <property type="molecule type" value="Genomic_DNA"/>
</dbReference>
<dbReference type="SMART" id="SM00173">
    <property type="entry name" value="RAS"/>
    <property type="match status" value="1"/>
</dbReference>